<dbReference type="PANTHER" id="PTHR30055">
    <property type="entry name" value="HTH-TYPE TRANSCRIPTIONAL REGULATOR RUTR"/>
    <property type="match status" value="1"/>
</dbReference>
<dbReference type="SUPFAM" id="SSF48498">
    <property type="entry name" value="Tetracyclin repressor-like, C-terminal domain"/>
    <property type="match status" value="1"/>
</dbReference>
<dbReference type="PANTHER" id="PTHR30055:SF151">
    <property type="entry name" value="TRANSCRIPTIONAL REGULATORY PROTEIN"/>
    <property type="match status" value="1"/>
</dbReference>
<dbReference type="SUPFAM" id="SSF46689">
    <property type="entry name" value="Homeodomain-like"/>
    <property type="match status" value="1"/>
</dbReference>
<keyword evidence="7" id="KW-1185">Reference proteome</keyword>
<evidence type="ECO:0000256" key="3">
    <source>
        <dbReference type="ARBA" id="ARBA00023163"/>
    </source>
</evidence>
<reference evidence="6 7" key="1">
    <citation type="submission" date="2024-06" db="EMBL/GenBank/DDBJ databases">
        <title>The Natural Products Discovery Center: Release of the First 8490 Sequenced Strains for Exploring Actinobacteria Biosynthetic Diversity.</title>
        <authorList>
            <person name="Kalkreuter E."/>
            <person name="Kautsar S.A."/>
            <person name="Yang D."/>
            <person name="Bader C.D."/>
            <person name="Teijaro C.N."/>
            <person name="Fluegel L."/>
            <person name="Davis C.M."/>
            <person name="Simpson J.R."/>
            <person name="Lauterbach L."/>
            <person name="Steele A.D."/>
            <person name="Gui C."/>
            <person name="Meng S."/>
            <person name="Li G."/>
            <person name="Viehrig K."/>
            <person name="Ye F."/>
            <person name="Su P."/>
            <person name="Kiefer A.F."/>
            <person name="Nichols A."/>
            <person name="Cepeda A.J."/>
            <person name="Yan W."/>
            <person name="Fan B."/>
            <person name="Jiang Y."/>
            <person name="Adhikari A."/>
            <person name="Zheng C.-J."/>
            <person name="Schuster L."/>
            <person name="Cowan T.M."/>
            <person name="Smanski M.J."/>
            <person name="Chevrette M.G."/>
            <person name="De Carvalho L.P.S."/>
            <person name="Shen B."/>
        </authorList>
    </citation>
    <scope>NUCLEOTIDE SEQUENCE [LARGE SCALE GENOMIC DNA]</scope>
    <source>
        <strain evidence="6 7">NPDC050403</strain>
    </source>
</reference>
<dbReference type="PROSITE" id="PS50977">
    <property type="entry name" value="HTH_TETR_2"/>
    <property type="match status" value="1"/>
</dbReference>
<dbReference type="RefSeq" id="WP_109524316.1">
    <property type="nucleotide sequence ID" value="NZ_JBEXKW010000007.1"/>
</dbReference>
<evidence type="ECO:0000256" key="2">
    <source>
        <dbReference type="ARBA" id="ARBA00023125"/>
    </source>
</evidence>
<dbReference type="InterPro" id="IPR036271">
    <property type="entry name" value="Tet_transcr_reg_TetR-rel_C_sf"/>
</dbReference>
<dbReference type="InterPro" id="IPR009057">
    <property type="entry name" value="Homeodomain-like_sf"/>
</dbReference>
<organism evidence="6 7">
    <name type="scientific">Nocardia aurea</name>
    <dbReference type="NCBI Taxonomy" id="2144174"/>
    <lineage>
        <taxon>Bacteria</taxon>
        <taxon>Bacillati</taxon>
        <taxon>Actinomycetota</taxon>
        <taxon>Actinomycetes</taxon>
        <taxon>Mycobacteriales</taxon>
        <taxon>Nocardiaceae</taxon>
        <taxon>Nocardia</taxon>
    </lineage>
</organism>
<proteinExistence type="predicted"/>
<evidence type="ECO:0000256" key="4">
    <source>
        <dbReference type="PROSITE-ProRule" id="PRU00335"/>
    </source>
</evidence>
<evidence type="ECO:0000313" key="7">
    <source>
        <dbReference type="Proteomes" id="UP001551695"/>
    </source>
</evidence>
<dbReference type="Gene3D" id="1.10.357.10">
    <property type="entry name" value="Tetracycline Repressor, domain 2"/>
    <property type="match status" value="1"/>
</dbReference>
<gene>
    <name evidence="6" type="ORF">AB0I48_21270</name>
</gene>
<dbReference type="InterPro" id="IPR001647">
    <property type="entry name" value="HTH_TetR"/>
</dbReference>
<dbReference type="Pfam" id="PF00440">
    <property type="entry name" value="TetR_N"/>
    <property type="match status" value="1"/>
</dbReference>
<sequence length="232" mass="25628">MTEHKLTRDAIVDTAIALADTEGIDALSMRRIADRLGVGAMSLYRHVANKDELLAAMTDEVSRLNPYPDPTGRDWTWRDRVRIAAEIDWALYQHHPWVILAFATPRYSFGPAGLACLAWLVEGFRELDVTPREAMQMSFSVWNYISGATLPQISQALMTRKGIEPDTNNGLRALLDGSPMWTPPPALADLEGAGVSELTSEELLYAGLTTLCDGFEARVRARAPLFTPDTPA</sequence>
<name>A0ABV3FXE2_9NOCA</name>
<keyword evidence="3" id="KW-0804">Transcription</keyword>
<protein>
    <submittedName>
        <fullName evidence="6">Helix-turn-helix domain-containing protein</fullName>
    </submittedName>
</protein>
<dbReference type="Gene3D" id="1.10.10.60">
    <property type="entry name" value="Homeodomain-like"/>
    <property type="match status" value="1"/>
</dbReference>
<dbReference type="Proteomes" id="UP001551695">
    <property type="component" value="Unassembled WGS sequence"/>
</dbReference>
<comment type="caution">
    <text evidence="6">The sequence shown here is derived from an EMBL/GenBank/DDBJ whole genome shotgun (WGS) entry which is preliminary data.</text>
</comment>
<keyword evidence="2 4" id="KW-0238">DNA-binding</keyword>
<feature type="DNA-binding region" description="H-T-H motif" evidence="4">
    <location>
        <begin position="28"/>
        <end position="47"/>
    </location>
</feature>
<dbReference type="InterPro" id="IPR050109">
    <property type="entry name" value="HTH-type_TetR-like_transc_reg"/>
</dbReference>
<keyword evidence="1" id="KW-0805">Transcription regulation</keyword>
<evidence type="ECO:0000313" key="6">
    <source>
        <dbReference type="EMBL" id="MEV0710102.1"/>
    </source>
</evidence>
<evidence type="ECO:0000259" key="5">
    <source>
        <dbReference type="PROSITE" id="PS50977"/>
    </source>
</evidence>
<feature type="domain" description="HTH tetR-type" evidence="5">
    <location>
        <begin position="5"/>
        <end position="65"/>
    </location>
</feature>
<dbReference type="PRINTS" id="PR00455">
    <property type="entry name" value="HTHTETR"/>
</dbReference>
<accession>A0ABV3FXE2</accession>
<dbReference type="EMBL" id="JBFAKC010000009">
    <property type="protein sequence ID" value="MEV0710102.1"/>
    <property type="molecule type" value="Genomic_DNA"/>
</dbReference>
<evidence type="ECO:0000256" key="1">
    <source>
        <dbReference type="ARBA" id="ARBA00023015"/>
    </source>
</evidence>